<protein>
    <submittedName>
        <fullName evidence="1">Unplaced genomic scaffold scaffold_3474, whole genome shotgun sequence</fullName>
    </submittedName>
</protein>
<dbReference type="HOGENOM" id="CLU_192419_1_0_1"/>
<keyword evidence="2" id="KW-1185">Reference proteome</keyword>
<evidence type="ECO:0000313" key="1">
    <source>
        <dbReference type="EMBL" id="KIK75161.1"/>
    </source>
</evidence>
<dbReference type="InterPro" id="IPR036691">
    <property type="entry name" value="Endo/exonu/phosph_ase_sf"/>
</dbReference>
<sequence>MSSTTSANTMHLRIWQQNLNTSPLAQHSLLTSSPIAKDWDIIALQEPSINTIRNTIST</sequence>
<dbReference type="OrthoDB" id="2840473at2759"/>
<reference evidence="1 2" key="1">
    <citation type="submission" date="2014-04" db="EMBL/GenBank/DDBJ databases">
        <authorList>
            <consortium name="DOE Joint Genome Institute"/>
            <person name="Kuo A."/>
            <person name="Kohler A."/>
            <person name="Jargeat P."/>
            <person name="Nagy L.G."/>
            <person name="Floudas D."/>
            <person name="Copeland A."/>
            <person name="Barry K.W."/>
            <person name="Cichocki N."/>
            <person name="Veneault-Fourrey C."/>
            <person name="LaButti K."/>
            <person name="Lindquist E.A."/>
            <person name="Lipzen A."/>
            <person name="Lundell T."/>
            <person name="Morin E."/>
            <person name="Murat C."/>
            <person name="Sun H."/>
            <person name="Tunlid A."/>
            <person name="Henrissat B."/>
            <person name="Grigoriev I.V."/>
            <person name="Hibbett D.S."/>
            <person name="Martin F."/>
            <person name="Nordberg H.P."/>
            <person name="Cantor M.N."/>
            <person name="Hua S.X."/>
        </authorList>
    </citation>
    <scope>NUCLEOTIDE SEQUENCE [LARGE SCALE GENOMIC DNA]</scope>
    <source>
        <strain evidence="1 2">Ve08.2h10</strain>
    </source>
</reference>
<proteinExistence type="predicted"/>
<dbReference type="InParanoid" id="A0A0D0CVM5"/>
<reference evidence="2" key="2">
    <citation type="submission" date="2015-01" db="EMBL/GenBank/DDBJ databases">
        <title>Evolutionary Origins and Diversification of the Mycorrhizal Mutualists.</title>
        <authorList>
            <consortium name="DOE Joint Genome Institute"/>
            <consortium name="Mycorrhizal Genomics Consortium"/>
            <person name="Kohler A."/>
            <person name="Kuo A."/>
            <person name="Nagy L.G."/>
            <person name="Floudas D."/>
            <person name="Copeland A."/>
            <person name="Barry K.W."/>
            <person name="Cichocki N."/>
            <person name="Veneault-Fourrey C."/>
            <person name="LaButti K."/>
            <person name="Lindquist E.A."/>
            <person name="Lipzen A."/>
            <person name="Lundell T."/>
            <person name="Morin E."/>
            <person name="Murat C."/>
            <person name="Riley R."/>
            <person name="Ohm R."/>
            <person name="Sun H."/>
            <person name="Tunlid A."/>
            <person name="Henrissat B."/>
            <person name="Grigoriev I.V."/>
            <person name="Hibbett D.S."/>
            <person name="Martin F."/>
        </authorList>
    </citation>
    <scope>NUCLEOTIDE SEQUENCE [LARGE SCALE GENOMIC DNA]</scope>
    <source>
        <strain evidence="2">Ve08.2h10</strain>
    </source>
</reference>
<dbReference type="Proteomes" id="UP000054538">
    <property type="component" value="Unassembled WGS sequence"/>
</dbReference>
<accession>A0A0D0CVM5</accession>
<name>A0A0D0CVM5_9AGAM</name>
<gene>
    <name evidence="1" type="ORF">PAXRUDRAFT_173568</name>
</gene>
<dbReference type="AlphaFoldDB" id="A0A0D0CVM5"/>
<evidence type="ECO:0000313" key="2">
    <source>
        <dbReference type="Proteomes" id="UP000054538"/>
    </source>
</evidence>
<organism evidence="1 2">
    <name type="scientific">Paxillus rubicundulus Ve08.2h10</name>
    <dbReference type="NCBI Taxonomy" id="930991"/>
    <lineage>
        <taxon>Eukaryota</taxon>
        <taxon>Fungi</taxon>
        <taxon>Dikarya</taxon>
        <taxon>Basidiomycota</taxon>
        <taxon>Agaricomycotina</taxon>
        <taxon>Agaricomycetes</taxon>
        <taxon>Agaricomycetidae</taxon>
        <taxon>Boletales</taxon>
        <taxon>Paxilineae</taxon>
        <taxon>Paxillaceae</taxon>
        <taxon>Paxillus</taxon>
    </lineage>
</organism>
<dbReference type="SUPFAM" id="SSF56219">
    <property type="entry name" value="DNase I-like"/>
    <property type="match status" value="1"/>
</dbReference>
<dbReference type="EMBL" id="KN828296">
    <property type="protein sequence ID" value="KIK75161.1"/>
    <property type="molecule type" value="Genomic_DNA"/>
</dbReference>